<evidence type="ECO:0000256" key="1">
    <source>
        <dbReference type="SAM" id="Phobius"/>
    </source>
</evidence>
<protein>
    <submittedName>
        <fullName evidence="2">Uncharacterized protein</fullName>
    </submittedName>
</protein>
<dbReference type="AlphaFoldDB" id="A0A3B0XIS4"/>
<keyword evidence="1" id="KW-0472">Membrane</keyword>
<feature type="transmembrane region" description="Helical" evidence="1">
    <location>
        <begin position="41"/>
        <end position="64"/>
    </location>
</feature>
<organism evidence="2">
    <name type="scientific">hydrothermal vent metagenome</name>
    <dbReference type="NCBI Taxonomy" id="652676"/>
    <lineage>
        <taxon>unclassified sequences</taxon>
        <taxon>metagenomes</taxon>
        <taxon>ecological metagenomes</taxon>
    </lineage>
</organism>
<reference evidence="2" key="1">
    <citation type="submission" date="2018-06" db="EMBL/GenBank/DDBJ databases">
        <authorList>
            <person name="Zhirakovskaya E."/>
        </authorList>
    </citation>
    <scope>NUCLEOTIDE SEQUENCE</scope>
</reference>
<keyword evidence="1" id="KW-0812">Transmembrane</keyword>
<keyword evidence="1" id="KW-1133">Transmembrane helix</keyword>
<accession>A0A3B0XIS4</accession>
<gene>
    <name evidence="2" type="ORF">MNBD_GAMMA09-1299</name>
</gene>
<evidence type="ECO:0000313" key="2">
    <source>
        <dbReference type="EMBL" id="VAW64143.1"/>
    </source>
</evidence>
<name>A0A3B0XIS4_9ZZZZ</name>
<proteinExistence type="predicted"/>
<dbReference type="EMBL" id="UOFI01000054">
    <property type="protein sequence ID" value="VAW64143.1"/>
    <property type="molecule type" value="Genomic_DNA"/>
</dbReference>
<sequence length="69" mass="7725">MAAIAGTFFLLFSFAWALLPGSFGISNFRKKHGDILNATGMLLWIALLLTHPLALFLLWHGFIYDKVCL</sequence>